<gene>
    <name evidence="1" type="ORF">NDU88_005620</name>
</gene>
<keyword evidence="2" id="KW-1185">Reference proteome</keyword>
<evidence type="ECO:0000313" key="2">
    <source>
        <dbReference type="Proteomes" id="UP001066276"/>
    </source>
</evidence>
<dbReference type="AlphaFoldDB" id="A0AAV7QGH1"/>
<protein>
    <submittedName>
        <fullName evidence="1">Uncharacterized protein</fullName>
    </submittedName>
</protein>
<sequence length="161" mass="18961">MHDLWDLEREAGMMPMLNEEILTDGQFYMEMGVDTDRSEASGCKVKSRFCPQLPPGNKVDVFQALMADDLRNIVRKEKQKHQGCIYNMTKDDWWALQDVQKDKNIVIKASDKWGSIVVMDRNGYSQEIKRQLLIQENSEKLKENPMKEIMRKCHDKLNNWH</sequence>
<organism evidence="1 2">
    <name type="scientific">Pleurodeles waltl</name>
    <name type="common">Iberian ribbed newt</name>
    <dbReference type="NCBI Taxonomy" id="8319"/>
    <lineage>
        <taxon>Eukaryota</taxon>
        <taxon>Metazoa</taxon>
        <taxon>Chordata</taxon>
        <taxon>Craniata</taxon>
        <taxon>Vertebrata</taxon>
        <taxon>Euteleostomi</taxon>
        <taxon>Amphibia</taxon>
        <taxon>Batrachia</taxon>
        <taxon>Caudata</taxon>
        <taxon>Salamandroidea</taxon>
        <taxon>Salamandridae</taxon>
        <taxon>Pleurodelinae</taxon>
        <taxon>Pleurodeles</taxon>
    </lineage>
</organism>
<name>A0AAV7QGH1_PLEWA</name>
<comment type="caution">
    <text evidence="1">The sequence shown here is derived from an EMBL/GenBank/DDBJ whole genome shotgun (WGS) entry which is preliminary data.</text>
</comment>
<reference evidence="1" key="1">
    <citation type="journal article" date="2022" name="bioRxiv">
        <title>Sequencing and chromosome-scale assembly of the giantPleurodeles waltlgenome.</title>
        <authorList>
            <person name="Brown T."/>
            <person name="Elewa A."/>
            <person name="Iarovenko S."/>
            <person name="Subramanian E."/>
            <person name="Araus A.J."/>
            <person name="Petzold A."/>
            <person name="Susuki M."/>
            <person name="Suzuki K.-i.T."/>
            <person name="Hayashi T."/>
            <person name="Toyoda A."/>
            <person name="Oliveira C."/>
            <person name="Osipova E."/>
            <person name="Leigh N.D."/>
            <person name="Simon A."/>
            <person name="Yun M.H."/>
        </authorList>
    </citation>
    <scope>NUCLEOTIDE SEQUENCE</scope>
    <source>
        <strain evidence="1">20211129_DDA</strain>
        <tissue evidence="1">Liver</tissue>
    </source>
</reference>
<evidence type="ECO:0000313" key="1">
    <source>
        <dbReference type="EMBL" id="KAJ1139245.1"/>
    </source>
</evidence>
<proteinExistence type="predicted"/>
<dbReference type="EMBL" id="JANPWB010000010">
    <property type="protein sequence ID" value="KAJ1139245.1"/>
    <property type="molecule type" value="Genomic_DNA"/>
</dbReference>
<accession>A0AAV7QGH1</accession>
<dbReference type="Proteomes" id="UP001066276">
    <property type="component" value="Chromosome 6"/>
</dbReference>